<dbReference type="HOGENOM" id="CLU_3309290_0_0_9"/>
<comment type="caution">
    <text evidence="1">The sequence shown here is derived from an EMBL/GenBank/DDBJ whole genome shotgun (WGS) entry which is preliminary data.</text>
</comment>
<protein>
    <submittedName>
        <fullName evidence="1">Uncharacterized protein</fullName>
    </submittedName>
</protein>
<name>A0A125W1B2_ENTFL</name>
<evidence type="ECO:0000313" key="1">
    <source>
        <dbReference type="EMBL" id="EFM81091.1"/>
    </source>
</evidence>
<gene>
    <name evidence="1" type="ORF">HMPREF9498_03030</name>
</gene>
<dbReference type="AlphaFoldDB" id="A0A125W1B2"/>
<sequence>MTHIYYNGYQPFVNASSSKRKTFLVLVIRRCSVFLFMIK</sequence>
<reference evidence="1 2" key="1">
    <citation type="submission" date="2010-07" db="EMBL/GenBank/DDBJ databases">
        <authorList>
            <person name="Sid Ahmed O."/>
        </authorList>
    </citation>
    <scope>NUCLEOTIDE SEQUENCE [LARGE SCALE GENOMIC DNA]</scope>
    <source>
        <strain evidence="1 2">TX4248</strain>
    </source>
</reference>
<dbReference type="EMBL" id="AEBR01000110">
    <property type="protein sequence ID" value="EFM81091.1"/>
    <property type="molecule type" value="Genomic_DNA"/>
</dbReference>
<dbReference type="Proteomes" id="UP000004846">
    <property type="component" value="Unassembled WGS sequence"/>
</dbReference>
<accession>A0A125W1B2</accession>
<organism evidence="1 2">
    <name type="scientific">Enterococcus faecalis TX4248</name>
    <dbReference type="NCBI Taxonomy" id="749495"/>
    <lineage>
        <taxon>Bacteria</taxon>
        <taxon>Bacillati</taxon>
        <taxon>Bacillota</taxon>
        <taxon>Bacilli</taxon>
        <taxon>Lactobacillales</taxon>
        <taxon>Enterococcaceae</taxon>
        <taxon>Enterococcus</taxon>
    </lineage>
</organism>
<proteinExistence type="predicted"/>
<evidence type="ECO:0000313" key="2">
    <source>
        <dbReference type="Proteomes" id="UP000004846"/>
    </source>
</evidence>